<dbReference type="PANTHER" id="PTHR38886:SF1">
    <property type="entry name" value="NACHT-NTPASE AND P-LOOP NTPASES N-TERMINAL DOMAIN-CONTAINING PROTEIN"/>
    <property type="match status" value="1"/>
</dbReference>
<keyword evidence="1" id="KW-0732">Signal</keyword>
<dbReference type="PANTHER" id="PTHR38886">
    <property type="entry name" value="SESA DOMAIN-CONTAINING PROTEIN"/>
    <property type="match status" value="1"/>
</dbReference>
<name>A0A4Y7PF21_9AGAM</name>
<dbReference type="Proteomes" id="UP000294933">
    <property type="component" value="Unassembled WGS sequence"/>
</dbReference>
<dbReference type="InterPro" id="IPR054464">
    <property type="entry name" value="ULD_fung"/>
</dbReference>
<evidence type="ECO:0000259" key="2">
    <source>
        <dbReference type="Pfam" id="PF22893"/>
    </source>
</evidence>
<evidence type="ECO:0000313" key="3">
    <source>
        <dbReference type="EMBL" id="TDL14014.1"/>
    </source>
</evidence>
<feature type="signal peptide" evidence="1">
    <location>
        <begin position="1"/>
        <end position="25"/>
    </location>
</feature>
<accession>A0A4Y7PF21</accession>
<dbReference type="OrthoDB" id="3045089at2759"/>
<evidence type="ECO:0000256" key="1">
    <source>
        <dbReference type="SAM" id="SignalP"/>
    </source>
</evidence>
<feature type="domain" description="Ubiquitin-like" evidence="2">
    <location>
        <begin position="174"/>
        <end position="240"/>
    </location>
</feature>
<evidence type="ECO:0000313" key="5">
    <source>
        <dbReference type="Proteomes" id="UP000294933"/>
    </source>
</evidence>
<gene>
    <name evidence="4" type="ORF">BD410DRAFT_840648</name>
    <name evidence="3" type="ORF">BD410DRAFT_846425</name>
</gene>
<dbReference type="VEuPathDB" id="FungiDB:BD410DRAFT_846425"/>
<keyword evidence="5" id="KW-1185">Reference proteome</keyword>
<feature type="chain" id="PRO_5040686047" description="Ubiquitin-like domain-containing protein" evidence="1">
    <location>
        <begin position="26"/>
        <end position="252"/>
    </location>
</feature>
<reference evidence="3 5" key="1">
    <citation type="submission" date="2018-06" db="EMBL/GenBank/DDBJ databases">
        <title>A transcriptomic atlas of mushroom development highlights an independent origin of complex multicellularity.</title>
        <authorList>
            <consortium name="DOE Joint Genome Institute"/>
            <person name="Krizsan K."/>
            <person name="Almasi E."/>
            <person name="Merenyi Z."/>
            <person name="Sahu N."/>
            <person name="Viragh M."/>
            <person name="Koszo T."/>
            <person name="Mondo S."/>
            <person name="Kiss B."/>
            <person name="Balint B."/>
            <person name="Kues U."/>
            <person name="Barry K."/>
            <person name="Hegedus J.C."/>
            <person name="Henrissat B."/>
            <person name="Johnson J."/>
            <person name="Lipzen A."/>
            <person name="Ohm R."/>
            <person name="Nagy I."/>
            <person name="Pangilinan J."/>
            <person name="Yan J."/>
            <person name="Xiong Y."/>
            <person name="Grigoriev I.V."/>
            <person name="Hibbett D.S."/>
            <person name="Nagy L.G."/>
        </authorList>
    </citation>
    <scope>NUCLEOTIDE SEQUENCE [LARGE SCALE GENOMIC DNA]</scope>
    <source>
        <strain evidence="3 5">SZMC22713</strain>
    </source>
</reference>
<organism evidence="3 5">
    <name type="scientific">Rickenella mellea</name>
    <dbReference type="NCBI Taxonomy" id="50990"/>
    <lineage>
        <taxon>Eukaryota</taxon>
        <taxon>Fungi</taxon>
        <taxon>Dikarya</taxon>
        <taxon>Basidiomycota</taxon>
        <taxon>Agaricomycotina</taxon>
        <taxon>Agaricomycetes</taxon>
        <taxon>Hymenochaetales</taxon>
        <taxon>Rickenellaceae</taxon>
        <taxon>Rickenella</taxon>
    </lineage>
</organism>
<protein>
    <recommendedName>
        <fullName evidence="2">Ubiquitin-like domain-containing protein</fullName>
    </recommendedName>
</protein>
<evidence type="ECO:0000313" key="4">
    <source>
        <dbReference type="EMBL" id="TDL21173.1"/>
    </source>
</evidence>
<dbReference type="AlphaFoldDB" id="A0A4Y7PF21"/>
<dbReference type="EMBL" id="ML170408">
    <property type="protein sequence ID" value="TDL14014.1"/>
    <property type="molecule type" value="Genomic_DNA"/>
</dbReference>
<dbReference type="Pfam" id="PF22893">
    <property type="entry name" value="ULD_2"/>
    <property type="match status" value="1"/>
</dbReference>
<sequence>MAAFTFGSFGDILTLTSVVIASVRSLNDSTGSVSDYQDFIQELGSLTEILELAVFQNQDLSTASAAATSEGTISTISPPVISAAIRSHIEQCRSLMETFRQNVKSYERGLNQGGPKGWWNKIVWAMWKKDQVMSFRAKLATHRQQIIALAVLSNTDKLSRIEAVIPRSVKFTLANSIELVDALGTRNFFHINYCSTWKMLDHMLKGRFDNAPGGRLVQRGAYELSCDNGRQIILPQEWVRVENMSNLQVPEF</sequence>
<proteinExistence type="predicted"/>
<dbReference type="EMBL" id="ML170182">
    <property type="protein sequence ID" value="TDL21173.1"/>
    <property type="molecule type" value="Genomic_DNA"/>
</dbReference>
<dbReference type="VEuPathDB" id="FungiDB:BD410DRAFT_840648"/>